<dbReference type="PANTHER" id="PTHR11552">
    <property type="entry name" value="GLUCOSE-METHANOL-CHOLINE GMC OXIDOREDUCTASE"/>
    <property type="match status" value="1"/>
</dbReference>
<dbReference type="GO" id="GO:0016614">
    <property type="term" value="F:oxidoreductase activity, acting on CH-OH group of donors"/>
    <property type="evidence" value="ECO:0007669"/>
    <property type="project" value="InterPro"/>
</dbReference>
<dbReference type="EMBL" id="LAFY01004233">
    <property type="protein sequence ID" value="KJX93671.1"/>
    <property type="molecule type" value="Genomic_DNA"/>
</dbReference>
<evidence type="ECO:0000256" key="3">
    <source>
        <dbReference type="PIRSR" id="PIRSR000137-2"/>
    </source>
</evidence>
<comment type="caution">
    <text evidence="5">The sequence shown here is derived from an EMBL/GenBank/DDBJ whole genome shotgun (WGS) entry which is preliminary data.</text>
</comment>
<dbReference type="PANTHER" id="PTHR11552:SF134">
    <property type="entry name" value="GLUCOSE-METHANOL-CHOLINE OXIDOREDUCTASE N-TERMINAL DOMAIN-CONTAINING PROTEIN"/>
    <property type="match status" value="1"/>
</dbReference>
<comment type="similarity">
    <text evidence="1">Belongs to the GMC oxidoreductase family.</text>
</comment>
<dbReference type="InterPro" id="IPR012132">
    <property type="entry name" value="GMC_OxRdtase"/>
</dbReference>
<comment type="cofactor">
    <cofactor evidence="3">
        <name>FAD</name>
        <dbReference type="ChEBI" id="CHEBI:57692"/>
    </cofactor>
</comment>
<dbReference type="PROSITE" id="PS00624">
    <property type="entry name" value="GMC_OXRED_2"/>
    <property type="match status" value="1"/>
</dbReference>
<dbReference type="Proteomes" id="UP000033647">
    <property type="component" value="Unassembled WGS sequence"/>
</dbReference>
<dbReference type="Gene3D" id="3.50.50.60">
    <property type="entry name" value="FAD/NAD(P)-binding domain"/>
    <property type="match status" value="1"/>
</dbReference>
<evidence type="ECO:0000259" key="4">
    <source>
        <dbReference type="PROSITE" id="PS00624"/>
    </source>
</evidence>
<dbReference type="GO" id="GO:0050660">
    <property type="term" value="F:flavin adenine dinucleotide binding"/>
    <property type="evidence" value="ECO:0007669"/>
    <property type="project" value="InterPro"/>
</dbReference>
<dbReference type="Pfam" id="PF00732">
    <property type="entry name" value="GMC_oxred_N"/>
    <property type="match status" value="1"/>
</dbReference>
<dbReference type="InterPro" id="IPR007867">
    <property type="entry name" value="GMC_OxRtase_C"/>
</dbReference>
<dbReference type="PIRSF" id="PIRSF000137">
    <property type="entry name" value="Alcohol_oxidase"/>
    <property type="match status" value="1"/>
</dbReference>
<keyword evidence="3" id="KW-0274">FAD</keyword>
<dbReference type="Gene3D" id="3.30.560.10">
    <property type="entry name" value="Glucose Oxidase, domain 3"/>
    <property type="match status" value="1"/>
</dbReference>
<feature type="domain" description="Glucose-methanol-choline oxidoreductase N-terminal" evidence="4">
    <location>
        <begin position="169"/>
        <end position="183"/>
    </location>
</feature>
<dbReference type="STRING" id="1047168.A0A0F4G8I3"/>
<dbReference type="AlphaFoldDB" id="A0A0F4G8I3"/>
<dbReference type="InterPro" id="IPR000172">
    <property type="entry name" value="GMC_OxRdtase_N"/>
</dbReference>
<dbReference type="OrthoDB" id="269227at2759"/>
<dbReference type="SUPFAM" id="SSF51905">
    <property type="entry name" value="FAD/NAD(P)-binding domain"/>
    <property type="match status" value="1"/>
</dbReference>
<accession>A0A0F4G8I3</accession>
<gene>
    <name evidence="5" type="ORF">TI39_contig4274g00001</name>
</gene>
<evidence type="ECO:0000313" key="5">
    <source>
        <dbReference type="EMBL" id="KJX93671.1"/>
    </source>
</evidence>
<evidence type="ECO:0000313" key="6">
    <source>
        <dbReference type="Proteomes" id="UP000033647"/>
    </source>
</evidence>
<reference evidence="5 6" key="1">
    <citation type="submission" date="2015-03" db="EMBL/GenBank/DDBJ databases">
        <title>RNA-seq based gene annotation and comparative genomics of four Zymoseptoria species reveal species-specific pathogenicity related genes and transposable element activity.</title>
        <authorList>
            <person name="Grandaubert J."/>
            <person name="Bhattacharyya A."/>
            <person name="Stukenbrock E.H."/>
        </authorList>
    </citation>
    <scope>NUCLEOTIDE SEQUENCE [LARGE SCALE GENOMIC DNA]</scope>
    <source>
        <strain evidence="5 6">Zb18110</strain>
    </source>
</reference>
<protein>
    <recommendedName>
        <fullName evidence="4">Glucose-methanol-choline oxidoreductase N-terminal domain-containing protein</fullName>
    </recommendedName>
</protein>
<organism evidence="5 6">
    <name type="scientific">Zymoseptoria brevis</name>
    <dbReference type="NCBI Taxonomy" id="1047168"/>
    <lineage>
        <taxon>Eukaryota</taxon>
        <taxon>Fungi</taxon>
        <taxon>Dikarya</taxon>
        <taxon>Ascomycota</taxon>
        <taxon>Pezizomycotina</taxon>
        <taxon>Dothideomycetes</taxon>
        <taxon>Dothideomycetidae</taxon>
        <taxon>Mycosphaerellales</taxon>
        <taxon>Mycosphaerellaceae</taxon>
        <taxon>Zymoseptoria</taxon>
    </lineage>
</organism>
<sequence>MCAYTVGPKHDYARWAEVVGDDSFGWENVTRIRREKIEAFESVAAEYTKYAAPDMSVHGVHGAVGVSLPNVWESPMTAHLDAAKDSGLGFSVDINSGNPLGLASVPSTAKRGYRVTAAKAYLDNAPANLKIVAGKQATRLIFEGKKVVGVMVASGEEYRATKEVILSAGAVDTPKLLMLSGIGDRRELEKHGIEVVHHLPGVGQALQDHLSVAFCWRQKEGLVAWPQHFSDPDAARVARTQFLSDGSGPLSVFFQGLTIGFFKADEVFDSEEFKSLNKDAQRHLRQDTVPLWEMSSHMPPCTPNALSAPEHHYLTVFVFLHNPQSVGNVALASAAADSAPLIDPQFFSHSFDRAVAIAATRRALAFIHHPLMSSHREDPVDVPASDSDEDILEFWRKGANSTWHPACTVRMAKEEDATACVDNDFRVRGLQGLRVVDLSVLPFLLNCHPASVAYLVGEMAAEKMVREHALEVCD</sequence>
<evidence type="ECO:0000256" key="2">
    <source>
        <dbReference type="PIRSR" id="PIRSR000137-1"/>
    </source>
</evidence>
<name>A0A0F4G8I3_9PEZI</name>
<dbReference type="SUPFAM" id="SSF54373">
    <property type="entry name" value="FAD-linked reductases, C-terminal domain"/>
    <property type="match status" value="1"/>
</dbReference>
<keyword evidence="6" id="KW-1185">Reference proteome</keyword>
<feature type="active site" description="Proton acceptor" evidence="2">
    <location>
        <position position="448"/>
    </location>
</feature>
<dbReference type="Pfam" id="PF05199">
    <property type="entry name" value="GMC_oxred_C"/>
    <property type="match status" value="1"/>
</dbReference>
<keyword evidence="3" id="KW-0285">Flavoprotein</keyword>
<dbReference type="InterPro" id="IPR036188">
    <property type="entry name" value="FAD/NAD-bd_sf"/>
</dbReference>
<feature type="active site" description="Proton donor" evidence="2">
    <location>
        <position position="404"/>
    </location>
</feature>
<feature type="binding site" evidence="3">
    <location>
        <begin position="403"/>
        <end position="404"/>
    </location>
    <ligand>
        <name>FAD</name>
        <dbReference type="ChEBI" id="CHEBI:57692"/>
    </ligand>
</feature>
<evidence type="ECO:0000256" key="1">
    <source>
        <dbReference type="ARBA" id="ARBA00010790"/>
    </source>
</evidence>
<proteinExistence type="inferred from homology"/>